<dbReference type="EMBL" id="LR796343">
    <property type="protein sequence ID" value="CAB4138331.1"/>
    <property type="molecule type" value="Genomic_DNA"/>
</dbReference>
<organism evidence="1">
    <name type="scientific">uncultured Caudovirales phage</name>
    <dbReference type="NCBI Taxonomy" id="2100421"/>
    <lineage>
        <taxon>Viruses</taxon>
        <taxon>Duplodnaviria</taxon>
        <taxon>Heunggongvirae</taxon>
        <taxon>Uroviricota</taxon>
        <taxon>Caudoviricetes</taxon>
        <taxon>Peduoviridae</taxon>
        <taxon>Maltschvirus</taxon>
        <taxon>Maltschvirus maltsch</taxon>
    </lineage>
</organism>
<protein>
    <submittedName>
        <fullName evidence="1">Uncharacterized protein</fullName>
    </submittedName>
</protein>
<accession>A0A6J5LW79</accession>
<sequence length="416" mass="45124">MIPNFKVDENVVVEFLLPDQDSPSFILGISELGGTDVLGGFGEFTINVSLLGGNDVLAPSSGFKWQNVNCEVSKASISIGGSIENALYFSPQPATANITLQGFDYDPTVNPNIRANTKIRVRVDSSEIDRVLFIGFIDTIDVTYYAQGPNLIRITAYDIFKDLVNTRLDTWDTTTLPGGTFATTYEIFEKLTYDAGIGLSANSITTEGKIPSVNETDLLVTNVINDAIQVALAVVWIDQDTEELTVIPRPTTEAGTATTFIIGNNHPAPGVSDPYHLCLSEINVNSDADAVYNSLSVSLTSDELISVNLINQDSIDLYGESPIDVSINTTDSTELARWATAVYQQTPTKLVSQVVTPAIDRLGTLTPAAVFTPGTIVGVSYTKNQLNIVGYYTIIKVNHDIDVDNWFTTLELWKAA</sequence>
<evidence type="ECO:0000313" key="1">
    <source>
        <dbReference type="EMBL" id="CAB4138331.1"/>
    </source>
</evidence>
<proteinExistence type="predicted"/>
<name>A0A6J5LW79_9CAUD</name>
<gene>
    <name evidence="1" type="ORF">UFOVP332_13</name>
</gene>
<reference evidence="1" key="1">
    <citation type="submission" date="2020-04" db="EMBL/GenBank/DDBJ databases">
        <authorList>
            <person name="Chiriac C."/>
            <person name="Salcher M."/>
            <person name="Ghai R."/>
            <person name="Kavagutti S V."/>
        </authorList>
    </citation>
    <scope>NUCLEOTIDE SEQUENCE</scope>
</reference>